<evidence type="ECO:0000313" key="1">
    <source>
        <dbReference type="EMBL" id="WAC14443.1"/>
    </source>
</evidence>
<evidence type="ECO:0000313" key="2">
    <source>
        <dbReference type="Proteomes" id="UP001164653"/>
    </source>
</evidence>
<protein>
    <submittedName>
        <fullName evidence="1">DUF4279 domain-containing protein</fullName>
    </submittedName>
</protein>
<organism evidence="1 2">
    <name type="scientific">Dyadobacter pollutisoli</name>
    <dbReference type="NCBI Taxonomy" id="2910158"/>
    <lineage>
        <taxon>Bacteria</taxon>
        <taxon>Pseudomonadati</taxon>
        <taxon>Bacteroidota</taxon>
        <taxon>Cytophagia</taxon>
        <taxon>Cytophagales</taxon>
        <taxon>Spirosomataceae</taxon>
        <taxon>Dyadobacter</taxon>
    </lineage>
</organism>
<dbReference type="InterPro" id="IPR025459">
    <property type="entry name" value="DUF4279"/>
</dbReference>
<dbReference type="RefSeq" id="WP_244819811.1">
    <property type="nucleotide sequence ID" value="NZ_CP112998.1"/>
</dbReference>
<proteinExistence type="predicted"/>
<dbReference type="KEGG" id="dpf:ON006_10905"/>
<dbReference type="AlphaFoldDB" id="A0A9E8NFP1"/>
<keyword evidence="2" id="KW-1185">Reference proteome</keyword>
<dbReference type="Pfam" id="PF14106">
    <property type="entry name" value="DUF4279"/>
    <property type="match status" value="1"/>
</dbReference>
<reference evidence="1" key="1">
    <citation type="submission" date="2022-11" db="EMBL/GenBank/DDBJ databases">
        <title>Dyadobacter pollutisoli sp. nov., isolated from plastic dumped soil.</title>
        <authorList>
            <person name="Kim J.M."/>
            <person name="Kim K.R."/>
            <person name="Lee J.K."/>
            <person name="Hao L."/>
            <person name="Jeon C.O."/>
        </authorList>
    </citation>
    <scope>NUCLEOTIDE SEQUENCE</scope>
    <source>
        <strain evidence="1">U1</strain>
    </source>
</reference>
<name>A0A9E8NFP1_9BACT</name>
<gene>
    <name evidence="1" type="ORF">ON006_10905</name>
</gene>
<accession>A0A9E8NFP1</accession>
<dbReference type="Proteomes" id="UP001164653">
    <property type="component" value="Chromosome"/>
</dbReference>
<sequence>MDKNEIHLSFCIWGFKDITHDKLSKILEIAPSKIFIEGERMNPKFSQLAKENGWFLDASTDKFTPFEQQMDSILDLLTPKVELLKPICDIYYCEFSLALFINNNEESTPSVHLSSRYHDLAKELRFEFDLDLYCLQNA</sequence>
<dbReference type="EMBL" id="CP112998">
    <property type="protein sequence ID" value="WAC14443.1"/>
    <property type="molecule type" value="Genomic_DNA"/>
</dbReference>